<evidence type="ECO:0000313" key="2">
    <source>
        <dbReference type="Proteomes" id="UP000798662"/>
    </source>
</evidence>
<protein>
    <submittedName>
        <fullName evidence="1">Uncharacterized protein</fullName>
    </submittedName>
</protein>
<dbReference type="Proteomes" id="UP000798662">
    <property type="component" value="Chromosome 3"/>
</dbReference>
<name>A0ACC3CBD6_PYRYE</name>
<proteinExistence type="predicted"/>
<keyword evidence="2" id="KW-1185">Reference proteome</keyword>
<sequence>MAGRCAAGRRRRPPPPPPPPPGRRGGATTPPPPRRPAPAFVLDIDGVLLRGGATIRRAPDAVRLLYGAADGAPTHPLLFLTNGGGVTEAARAAALSDRLGVRVQASQVVLSHTPLAAMAVAEAAAAAKAAAATATAAADASAAAAAPPTPPTSVLVIGGRGCADVAAGYGFRNVLAAADAARVAPSVAPFSPPRRGEPLERPDAEAVAALPVGTVLVMHDSTDWGRDIQLVVDALLAPPPPAPTHAPAVPADAADGAQRVQVVACNADLTFPADHPAPRLATGAFTTALAAVYAAATGGRRRLALTRLGKPHGVQYALAAGRLEAQRVALRLPAPTPAIYAVGDNPASDVAGANGAGGVWRSVLVRAGNWGGGGAANDPVHPAHHVVDDVYDAISLGLDAH</sequence>
<accession>A0ACC3CBD6</accession>
<reference evidence="1" key="1">
    <citation type="submission" date="2019-11" db="EMBL/GenBank/DDBJ databases">
        <title>Nori genome reveals adaptations in red seaweeds to the harsh intertidal environment.</title>
        <authorList>
            <person name="Wang D."/>
            <person name="Mao Y."/>
        </authorList>
    </citation>
    <scope>NUCLEOTIDE SEQUENCE</scope>
    <source>
        <tissue evidence="1">Gametophyte</tissue>
    </source>
</reference>
<comment type="caution">
    <text evidence="1">The sequence shown here is derived from an EMBL/GenBank/DDBJ whole genome shotgun (WGS) entry which is preliminary data.</text>
</comment>
<gene>
    <name evidence="1" type="ORF">I4F81_009803</name>
</gene>
<organism evidence="1 2">
    <name type="scientific">Pyropia yezoensis</name>
    <name type="common">Susabi-nori</name>
    <name type="synonym">Porphyra yezoensis</name>
    <dbReference type="NCBI Taxonomy" id="2788"/>
    <lineage>
        <taxon>Eukaryota</taxon>
        <taxon>Rhodophyta</taxon>
        <taxon>Bangiophyceae</taxon>
        <taxon>Bangiales</taxon>
        <taxon>Bangiaceae</taxon>
        <taxon>Pyropia</taxon>
    </lineage>
</organism>
<evidence type="ECO:0000313" key="1">
    <source>
        <dbReference type="EMBL" id="KAK1867296.1"/>
    </source>
</evidence>
<dbReference type="EMBL" id="CM020620">
    <property type="protein sequence ID" value="KAK1867296.1"/>
    <property type="molecule type" value="Genomic_DNA"/>
</dbReference>